<feature type="non-terminal residue" evidence="2">
    <location>
        <position position="94"/>
    </location>
</feature>
<evidence type="ECO:0000313" key="2">
    <source>
        <dbReference type="EMBL" id="KAK0733247.1"/>
    </source>
</evidence>
<feature type="transmembrane region" description="Helical" evidence="1">
    <location>
        <begin position="17"/>
        <end position="38"/>
    </location>
</feature>
<dbReference type="EMBL" id="JAUIRO010000001">
    <property type="protein sequence ID" value="KAK0733247.1"/>
    <property type="molecule type" value="Genomic_DNA"/>
</dbReference>
<accession>A0AA40BFE2</accession>
<evidence type="ECO:0000313" key="3">
    <source>
        <dbReference type="Proteomes" id="UP001172101"/>
    </source>
</evidence>
<keyword evidence="3" id="KW-1185">Reference proteome</keyword>
<dbReference type="Proteomes" id="UP001172101">
    <property type="component" value="Unassembled WGS sequence"/>
</dbReference>
<keyword evidence="1" id="KW-0472">Membrane</keyword>
<evidence type="ECO:0000256" key="1">
    <source>
        <dbReference type="SAM" id="Phobius"/>
    </source>
</evidence>
<keyword evidence="1" id="KW-1133">Transmembrane helix</keyword>
<sequence>MVAAVLIRAFVFFRQCIYVYTISCCVACVVLGLVLPPVCELDSFHFNLLSSGVLKGKVMCFIYLCISRVTSRFGCSLVLVNSELTYKSKEFSSL</sequence>
<organism evidence="2 3">
    <name type="scientific">Lasiosphaeria miniovina</name>
    <dbReference type="NCBI Taxonomy" id="1954250"/>
    <lineage>
        <taxon>Eukaryota</taxon>
        <taxon>Fungi</taxon>
        <taxon>Dikarya</taxon>
        <taxon>Ascomycota</taxon>
        <taxon>Pezizomycotina</taxon>
        <taxon>Sordariomycetes</taxon>
        <taxon>Sordariomycetidae</taxon>
        <taxon>Sordariales</taxon>
        <taxon>Lasiosphaeriaceae</taxon>
        <taxon>Lasiosphaeria</taxon>
    </lineage>
</organism>
<protein>
    <submittedName>
        <fullName evidence="2">Uncharacterized protein</fullName>
    </submittedName>
</protein>
<dbReference type="RefSeq" id="XP_060302124.1">
    <property type="nucleotide sequence ID" value="XM_060440796.1"/>
</dbReference>
<gene>
    <name evidence="2" type="ORF">B0T26DRAFT_683244</name>
</gene>
<proteinExistence type="predicted"/>
<keyword evidence="1" id="KW-0812">Transmembrane</keyword>
<comment type="caution">
    <text evidence="2">The sequence shown here is derived from an EMBL/GenBank/DDBJ whole genome shotgun (WGS) entry which is preliminary data.</text>
</comment>
<dbReference type="GeneID" id="85324066"/>
<name>A0AA40BFE2_9PEZI</name>
<dbReference type="AlphaFoldDB" id="A0AA40BFE2"/>
<reference evidence="2" key="1">
    <citation type="submission" date="2023-06" db="EMBL/GenBank/DDBJ databases">
        <title>Genome-scale phylogeny and comparative genomics of the fungal order Sordariales.</title>
        <authorList>
            <consortium name="Lawrence Berkeley National Laboratory"/>
            <person name="Hensen N."/>
            <person name="Bonometti L."/>
            <person name="Westerberg I."/>
            <person name="Brannstrom I.O."/>
            <person name="Guillou S."/>
            <person name="Cros-Aarteil S."/>
            <person name="Calhoun S."/>
            <person name="Haridas S."/>
            <person name="Kuo A."/>
            <person name="Mondo S."/>
            <person name="Pangilinan J."/>
            <person name="Riley R."/>
            <person name="LaButti K."/>
            <person name="Andreopoulos B."/>
            <person name="Lipzen A."/>
            <person name="Chen C."/>
            <person name="Yanf M."/>
            <person name="Daum C."/>
            <person name="Ng V."/>
            <person name="Clum A."/>
            <person name="Steindorff A."/>
            <person name="Ohm R."/>
            <person name="Martin F."/>
            <person name="Silar P."/>
            <person name="Natvig D."/>
            <person name="Lalanne C."/>
            <person name="Gautier V."/>
            <person name="Ament-velasquez S.L."/>
            <person name="Kruys A."/>
            <person name="Hutchinson M.I."/>
            <person name="Powell A.J."/>
            <person name="Barry K."/>
            <person name="Miller A.N."/>
            <person name="Grigoriev I.V."/>
            <person name="Debuchy R."/>
            <person name="Gladieux P."/>
            <person name="Thoren M.H."/>
            <person name="Johannesson H."/>
        </authorList>
    </citation>
    <scope>NUCLEOTIDE SEQUENCE</scope>
    <source>
        <strain evidence="2">SMH2392-1A</strain>
    </source>
</reference>